<evidence type="ECO:0000259" key="4">
    <source>
        <dbReference type="PROSITE" id="PS50977"/>
    </source>
</evidence>
<dbReference type="Gene3D" id="1.10.357.10">
    <property type="entry name" value="Tetracycline Repressor, domain 2"/>
    <property type="match status" value="1"/>
</dbReference>
<comment type="caution">
    <text evidence="5">The sequence shown here is derived from an EMBL/GenBank/DDBJ whole genome shotgun (WGS) entry which is preliminary data.</text>
</comment>
<dbReference type="AlphaFoldDB" id="A0A942THG5"/>
<reference evidence="5 6" key="1">
    <citation type="submission" date="2021-05" db="EMBL/GenBank/DDBJ databases">
        <title>Novel Bacillus species.</title>
        <authorList>
            <person name="Liu G."/>
        </authorList>
    </citation>
    <scope>NUCLEOTIDE SEQUENCE [LARGE SCALE GENOMIC DNA]</scope>
    <source>
        <strain evidence="6">FJAT-49780</strain>
    </source>
</reference>
<sequence length="191" mass="22348">MYPDNRVIKTKERVKKSLLTLLNQKNFNDITIMDIVKLAKINRGTFYNHYKNKEQLLNEIVDEIMADLIHSYRSPYQSNKKLKISDISPSTVKLFDHVYKNYTFYSSIVNSDMLPTFQHRLCLELCRLALYDVRISNPKINSNLYASYTAFATGGMLIEWVRGGFKYSPDYMAKQLVEILNISPNQIMVER</sequence>
<dbReference type="Proteomes" id="UP000681414">
    <property type="component" value="Unassembled WGS sequence"/>
</dbReference>
<dbReference type="PANTHER" id="PTHR43479:SF7">
    <property type="entry name" value="TETR-FAMILY TRANSCRIPTIONAL REGULATOR"/>
    <property type="match status" value="1"/>
</dbReference>
<feature type="DNA-binding region" description="H-T-H motif" evidence="3">
    <location>
        <begin position="31"/>
        <end position="50"/>
    </location>
</feature>
<keyword evidence="6" id="KW-1185">Reference proteome</keyword>
<gene>
    <name evidence="5" type="ORF">KHA97_15320</name>
</gene>
<feature type="domain" description="HTH tetR-type" evidence="4">
    <location>
        <begin position="8"/>
        <end position="68"/>
    </location>
</feature>
<evidence type="ECO:0000313" key="6">
    <source>
        <dbReference type="Proteomes" id="UP000681414"/>
    </source>
</evidence>
<dbReference type="PANTHER" id="PTHR43479">
    <property type="entry name" value="ACREF/ENVCD OPERON REPRESSOR-RELATED"/>
    <property type="match status" value="1"/>
</dbReference>
<keyword evidence="1" id="KW-0678">Repressor</keyword>
<dbReference type="Pfam" id="PF00440">
    <property type="entry name" value="TetR_N"/>
    <property type="match status" value="1"/>
</dbReference>
<dbReference type="GO" id="GO:0003677">
    <property type="term" value="F:DNA binding"/>
    <property type="evidence" value="ECO:0007669"/>
    <property type="project" value="UniProtKB-UniRule"/>
</dbReference>
<dbReference type="InterPro" id="IPR050624">
    <property type="entry name" value="HTH-type_Tx_Regulator"/>
</dbReference>
<dbReference type="EMBL" id="JAGYPG010000002">
    <property type="protein sequence ID" value="MBS4196434.1"/>
    <property type="molecule type" value="Genomic_DNA"/>
</dbReference>
<organism evidence="5 6">
    <name type="scientific">Lederbergia citri</name>
    <dbReference type="NCBI Taxonomy" id="2833580"/>
    <lineage>
        <taxon>Bacteria</taxon>
        <taxon>Bacillati</taxon>
        <taxon>Bacillota</taxon>
        <taxon>Bacilli</taxon>
        <taxon>Bacillales</taxon>
        <taxon>Bacillaceae</taxon>
        <taxon>Lederbergia</taxon>
    </lineage>
</organism>
<evidence type="ECO:0000256" key="3">
    <source>
        <dbReference type="PROSITE-ProRule" id="PRU00335"/>
    </source>
</evidence>
<proteinExistence type="predicted"/>
<keyword evidence="2 3" id="KW-0238">DNA-binding</keyword>
<accession>A0A942THG5</accession>
<dbReference type="InterPro" id="IPR001647">
    <property type="entry name" value="HTH_TetR"/>
</dbReference>
<evidence type="ECO:0000256" key="1">
    <source>
        <dbReference type="ARBA" id="ARBA00022491"/>
    </source>
</evidence>
<dbReference type="InterPro" id="IPR009057">
    <property type="entry name" value="Homeodomain-like_sf"/>
</dbReference>
<protein>
    <submittedName>
        <fullName evidence="5">TetR/AcrR family transcriptional regulator</fullName>
    </submittedName>
</protein>
<evidence type="ECO:0000313" key="5">
    <source>
        <dbReference type="EMBL" id="MBS4196434.1"/>
    </source>
</evidence>
<evidence type="ECO:0000256" key="2">
    <source>
        <dbReference type="ARBA" id="ARBA00023125"/>
    </source>
</evidence>
<dbReference type="Pfam" id="PF14278">
    <property type="entry name" value="TetR_C_8"/>
    <property type="match status" value="1"/>
</dbReference>
<dbReference type="SUPFAM" id="SSF46689">
    <property type="entry name" value="Homeodomain-like"/>
    <property type="match status" value="1"/>
</dbReference>
<name>A0A942THG5_9BACI</name>
<dbReference type="InterPro" id="IPR039532">
    <property type="entry name" value="TetR_C_Firmicutes"/>
</dbReference>
<dbReference type="PROSITE" id="PS50977">
    <property type="entry name" value="HTH_TETR_2"/>
    <property type="match status" value="1"/>
</dbReference>